<dbReference type="EMBL" id="JAUFQU010000058">
    <property type="protein sequence ID" value="MDN3709781.1"/>
    <property type="molecule type" value="Genomic_DNA"/>
</dbReference>
<proteinExistence type="predicted"/>
<reference evidence="5" key="2">
    <citation type="journal article" date="2019" name="Int. J. Syst. Evol. Microbiol.">
        <title>The Global Catalogue of Microorganisms (GCM) 10K type strain sequencing project: providing services to taxonomists for standard genome sequencing and annotation.</title>
        <authorList>
            <consortium name="The Broad Institute Genomics Platform"/>
            <consortium name="The Broad Institute Genome Sequencing Center for Infectious Disease"/>
            <person name="Wu L."/>
            <person name="Ma J."/>
        </authorList>
    </citation>
    <scope>NUCLEOTIDE SEQUENCE [LARGE SCALE GENOMIC DNA]</scope>
    <source>
        <strain evidence="5">CECT 7184</strain>
    </source>
</reference>
<comment type="caution">
    <text evidence="3">The sequence shown here is derived from an EMBL/GenBank/DDBJ whole genome shotgun (WGS) entry which is preliminary data.</text>
</comment>
<keyword evidence="5" id="KW-1185">Reference proteome</keyword>
<sequence length="228" mass="26613">MKKIVFFCLCSMAAFSQSNDTIGKVERTISIDDPYYREDQMYVTITHSILQNKPHGFKQNSLSPGVTFGFLRDIPLNKARRIAIAPGLGLAYHNLRHNLLTINSDIVPYEVNSDYEKNNQHFWYLEIPLEFRWRNSTMESHKFWRVYAGIKYSYLLSSKSIYEGKHGNFTYKNNPDLNKSMIGMYISAGFNTWNLYAYYGFQPVFKQNIIPNNKGLNYFNVGLAFYIL</sequence>
<evidence type="ECO:0000313" key="5">
    <source>
        <dbReference type="Proteomes" id="UP001242368"/>
    </source>
</evidence>
<dbReference type="EMBL" id="JAUFQU010000001">
    <property type="protein sequence ID" value="MDN3706490.1"/>
    <property type="molecule type" value="Genomic_DNA"/>
</dbReference>
<reference evidence="3" key="1">
    <citation type="journal article" date="2014" name="Int. J. Syst. Evol. Microbiol.">
        <title>Complete genome of a new Firmicutes species belonging to the dominant human colonic microbiota ('Ruminococcus bicirculans') reveals two chromosomes and a selective capacity to utilize plant glucans.</title>
        <authorList>
            <consortium name="NISC Comparative Sequencing Program"/>
            <person name="Wegmann U."/>
            <person name="Louis P."/>
            <person name="Goesmann A."/>
            <person name="Henrissat B."/>
            <person name="Duncan S.H."/>
            <person name="Flint H.J."/>
        </authorList>
    </citation>
    <scope>NUCLEOTIDE SEQUENCE</scope>
    <source>
        <strain evidence="3">CECT 7184</strain>
    </source>
</reference>
<evidence type="ECO:0000259" key="1">
    <source>
        <dbReference type="Pfam" id="PF13568"/>
    </source>
</evidence>
<reference evidence="3" key="3">
    <citation type="submission" date="2023-06" db="EMBL/GenBank/DDBJ databases">
        <authorList>
            <person name="Lucena T."/>
            <person name="Sun Q."/>
        </authorList>
    </citation>
    <scope>NUCLEOTIDE SEQUENCE</scope>
    <source>
        <strain evidence="3">CECT 7184</strain>
    </source>
</reference>
<dbReference type="InterPro" id="IPR025665">
    <property type="entry name" value="Beta-barrel_OMP_2"/>
</dbReference>
<evidence type="ECO:0000313" key="2">
    <source>
        <dbReference type="EMBL" id="MDN3706490.1"/>
    </source>
</evidence>
<dbReference type="Pfam" id="PF13568">
    <property type="entry name" value="OMP_b-brl_2"/>
    <property type="match status" value="1"/>
</dbReference>
<feature type="domain" description="Outer membrane protein beta-barrel" evidence="1">
    <location>
        <begin position="47"/>
        <end position="205"/>
    </location>
</feature>
<accession>A0ABT8D098</accession>
<dbReference type="Proteomes" id="UP001242368">
    <property type="component" value="Unassembled WGS sequence"/>
</dbReference>
<dbReference type="EMBL" id="JAUFQU010000059">
    <property type="protein sequence ID" value="MDN3709798.1"/>
    <property type="molecule type" value="Genomic_DNA"/>
</dbReference>
<evidence type="ECO:0000313" key="3">
    <source>
        <dbReference type="EMBL" id="MDN3709781.1"/>
    </source>
</evidence>
<dbReference type="RefSeq" id="WP_290362562.1">
    <property type="nucleotide sequence ID" value="NZ_JAUFQU010000001.1"/>
</dbReference>
<gene>
    <name evidence="2" type="ORF">QW060_05030</name>
    <name evidence="3" type="ORF">QW060_22825</name>
    <name evidence="4" type="ORF">QW060_22925</name>
</gene>
<name>A0ABT8D098_9FLAO</name>
<evidence type="ECO:0000313" key="4">
    <source>
        <dbReference type="EMBL" id="MDN3709798.1"/>
    </source>
</evidence>
<protein>
    <submittedName>
        <fullName evidence="3">Porin family protein</fullName>
    </submittedName>
</protein>
<organism evidence="3 5">
    <name type="scientific">Paenimyroides ceti</name>
    <dbReference type="NCBI Taxonomy" id="395087"/>
    <lineage>
        <taxon>Bacteria</taxon>
        <taxon>Pseudomonadati</taxon>
        <taxon>Bacteroidota</taxon>
        <taxon>Flavobacteriia</taxon>
        <taxon>Flavobacteriales</taxon>
        <taxon>Flavobacteriaceae</taxon>
        <taxon>Paenimyroides</taxon>
    </lineage>
</organism>